<comment type="caution">
    <text evidence="1">The sequence shown here is derived from an EMBL/GenBank/DDBJ whole genome shotgun (WGS) entry which is preliminary data.</text>
</comment>
<name>A0AAN7NJ61_MYCAM</name>
<dbReference type="AlphaFoldDB" id="A0AAN7NJ61"/>
<proteinExistence type="predicted"/>
<organism evidence="1 2">
    <name type="scientific">Mycteria americana</name>
    <name type="common">Wood stork</name>
    <dbReference type="NCBI Taxonomy" id="33587"/>
    <lineage>
        <taxon>Eukaryota</taxon>
        <taxon>Metazoa</taxon>
        <taxon>Chordata</taxon>
        <taxon>Craniata</taxon>
        <taxon>Vertebrata</taxon>
        <taxon>Euteleostomi</taxon>
        <taxon>Archelosauria</taxon>
        <taxon>Archosauria</taxon>
        <taxon>Dinosauria</taxon>
        <taxon>Saurischia</taxon>
        <taxon>Theropoda</taxon>
        <taxon>Coelurosauria</taxon>
        <taxon>Aves</taxon>
        <taxon>Neognathae</taxon>
        <taxon>Neoaves</taxon>
        <taxon>Aequornithes</taxon>
        <taxon>Ciconiiformes</taxon>
        <taxon>Ciconiidae</taxon>
        <taxon>Mycteria</taxon>
    </lineage>
</organism>
<dbReference type="EMBL" id="JAUNZN010000003">
    <property type="protein sequence ID" value="KAK4825339.1"/>
    <property type="molecule type" value="Genomic_DNA"/>
</dbReference>
<gene>
    <name evidence="1" type="ORF">QYF61_026858</name>
</gene>
<reference evidence="1 2" key="1">
    <citation type="journal article" date="2023" name="J. Hered.">
        <title>Chromosome-level genome of the wood stork (Mycteria americana) provides insight into avian chromosome evolution.</title>
        <authorList>
            <person name="Flamio R. Jr."/>
            <person name="Ramstad K.M."/>
        </authorList>
    </citation>
    <scope>NUCLEOTIDE SEQUENCE [LARGE SCALE GENOMIC DNA]</scope>
    <source>
        <strain evidence="1">JAX WOST 10</strain>
    </source>
</reference>
<accession>A0AAN7NJ61</accession>
<evidence type="ECO:0000313" key="1">
    <source>
        <dbReference type="EMBL" id="KAK4825339.1"/>
    </source>
</evidence>
<protein>
    <submittedName>
        <fullName evidence="1">Uncharacterized protein</fullName>
    </submittedName>
</protein>
<evidence type="ECO:0000313" key="2">
    <source>
        <dbReference type="Proteomes" id="UP001333110"/>
    </source>
</evidence>
<sequence length="431" mass="48432">MINGSTHEEASQISVYNVTSNPIAKDRKLCASERSDCWYNSLIQPSFVVCLWARHSVGLAFKFKRDIPEPSTTTSALTGKDKKTLSPQISALSHKFLLYPHKFLKLDHTVELLMQINISTIKPTCSPFLGWLVWLHGRTLTSPRRTRRDVTGTIGTGLGVLNSIDAKVLLNNLRKTTSDLNELEHPLQSSLLALGTTQWLLSDMLPQWERISERDHQLIVDALSAAQNNVSLALSCIQAQLWMQSMVAAVIREGEEGTLPSEMRKVIWDKATRFDKEFQPWRYLVNFTFDPINSKATGFVLTICSASVCTTYPTIASGLNHEGTILYPLEHRVWAPRNRKKRQTVDVNACIVRAIYESNTIKALDICLDTEQNVCHFEIHPDGTPETGLVYIGKGRVCMRTLCDFIFIDNITGDTSNRSNICVCNFTKITG</sequence>
<dbReference type="Proteomes" id="UP001333110">
    <property type="component" value="Unassembled WGS sequence"/>
</dbReference>
<keyword evidence="2" id="KW-1185">Reference proteome</keyword>